<evidence type="ECO:0000256" key="3">
    <source>
        <dbReference type="ARBA" id="ARBA00022723"/>
    </source>
</evidence>
<evidence type="ECO:0008006" key="11">
    <source>
        <dbReference type="Google" id="ProtNLM"/>
    </source>
</evidence>
<dbReference type="InterPro" id="IPR010980">
    <property type="entry name" value="Cyt_c/b562"/>
</dbReference>
<feature type="binding site" description="covalent" evidence="7">
    <location>
        <position position="149"/>
    </location>
    <ligand>
        <name>heme c</name>
        <dbReference type="ChEBI" id="CHEBI:61717"/>
    </ligand>
</feature>
<dbReference type="GO" id="GO:0042597">
    <property type="term" value="C:periplasmic space"/>
    <property type="evidence" value="ECO:0007669"/>
    <property type="project" value="InterPro"/>
</dbReference>
<name>A0A2A5CJ47_9GAMM</name>
<sequence>MKRIILIGVAIFSTLISFNTMAQRNMTPEQMAGMSVANRQAVFKLLGFSMGPLQGMARGGDFDQAVAIRALERIQTLAPMIPELFASDTTAYDFETRALNGIWSDMDGFANAANDLVMGATAAIDLINSQGADGVRSAIQQVGPTCGACHDAYRAE</sequence>
<evidence type="ECO:0000256" key="6">
    <source>
        <dbReference type="PIRSR" id="PIRSR000027-1"/>
    </source>
</evidence>
<protein>
    <recommendedName>
        <fullName evidence="11">Cytochrome C</fullName>
    </recommendedName>
</protein>
<keyword evidence="5 6" id="KW-0408">Iron</keyword>
<dbReference type="PIRSF" id="PIRSF000027">
    <property type="entry name" value="Cytc_c_prime"/>
    <property type="match status" value="1"/>
</dbReference>
<comment type="caution">
    <text evidence="9">The sequence shown here is derived from an EMBL/GenBank/DDBJ whole genome shotgun (WGS) entry which is preliminary data.</text>
</comment>
<dbReference type="PROSITE" id="PS51009">
    <property type="entry name" value="CYTCII"/>
    <property type="match status" value="1"/>
</dbReference>
<dbReference type="AlphaFoldDB" id="A0A2A5CJ47"/>
<keyword evidence="3 6" id="KW-0479">Metal-binding</keyword>
<dbReference type="InterPro" id="IPR012127">
    <property type="entry name" value="Cyt_c_prime"/>
</dbReference>
<dbReference type="Proteomes" id="UP000228987">
    <property type="component" value="Unassembled WGS sequence"/>
</dbReference>
<keyword evidence="2 7" id="KW-0349">Heme</keyword>
<organism evidence="9 10">
    <name type="scientific">SAR86 cluster bacterium</name>
    <dbReference type="NCBI Taxonomy" id="2030880"/>
    <lineage>
        <taxon>Bacteria</taxon>
        <taxon>Pseudomonadati</taxon>
        <taxon>Pseudomonadota</taxon>
        <taxon>Gammaproteobacteria</taxon>
        <taxon>SAR86 cluster</taxon>
    </lineage>
</organism>
<keyword evidence="4" id="KW-0249">Electron transport</keyword>
<dbReference type="EMBL" id="NVWI01000001">
    <property type="protein sequence ID" value="PCJ43783.1"/>
    <property type="molecule type" value="Genomic_DNA"/>
</dbReference>
<reference evidence="10" key="1">
    <citation type="submission" date="2017-08" db="EMBL/GenBank/DDBJ databases">
        <title>A dynamic microbial community with high functional redundancy inhabits the cold, oxic subseafloor aquifer.</title>
        <authorList>
            <person name="Tully B.J."/>
            <person name="Wheat C.G."/>
            <person name="Glazer B.T."/>
            <person name="Huber J.A."/>
        </authorList>
    </citation>
    <scope>NUCLEOTIDE SEQUENCE [LARGE SCALE GENOMIC DNA]</scope>
</reference>
<evidence type="ECO:0000256" key="5">
    <source>
        <dbReference type="ARBA" id="ARBA00023004"/>
    </source>
</evidence>
<dbReference type="GO" id="GO:0022900">
    <property type="term" value="P:electron transport chain"/>
    <property type="evidence" value="ECO:0007669"/>
    <property type="project" value="InterPro"/>
</dbReference>
<evidence type="ECO:0000256" key="4">
    <source>
        <dbReference type="ARBA" id="ARBA00022982"/>
    </source>
</evidence>
<gene>
    <name evidence="9" type="ORF">COA71_02650</name>
</gene>
<evidence type="ECO:0000256" key="1">
    <source>
        <dbReference type="ARBA" id="ARBA00022448"/>
    </source>
</evidence>
<keyword evidence="1" id="KW-0813">Transport</keyword>
<evidence type="ECO:0000256" key="2">
    <source>
        <dbReference type="ARBA" id="ARBA00022617"/>
    </source>
</evidence>
<feature type="binding site" description="covalent" evidence="7">
    <location>
        <position position="146"/>
    </location>
    <ligand>
        <name>heme c</name>
        <dbReference type="ChEBI" id="CHEBI:61717"/>
    </ligand>
</feature>
<evidence type="ECO:0000256" key="8">
    <source>
        <dbReference type="SAM" id="SignalP"/>
    </source>
</evidence>
<keyword evidence="8" id="KW-0732">Signal</keyword>
<dbReference type="GO" id="GO:0005506">
    <property type="term" value="F:iron ion binding"/>
    <property type="evidence" value="ECO:0007669"/>
    <property type="project" value="InterPro"/>
</dbReference>
<comment type="PTM">
    <text evidence="7">Binds 1 heme group per subunit.</text>
</comment>
<dbReference type="Pfam" id="PF01322">
    <property type="entry name" value="Cytochrom_C_2"/>
    <property type="match status" value="1"/>
</dbReference>
<proteinExistence type="predicted"/>
<dbReference type="SUPFAM" id="SSF47175">
    <property type="entry name" value="Cytochromes"/>
    <property type="match status" value="1"/>
</dbReference>
<evidence type="ECO:0000256" key="7">
    <source>
        <dbReference type="PIRSR" id="PIRSR000027-2"/>
    </source>
</evidence>
<feature type="binding site" description="axial binding residue" evidence="6">
    <location>
        <position position="150"/>
    </location>
    <ligand>
        <name>heme c</name>
        <dbReference type="ChEBI" id="CHEBI:61717"/>
    </ligand>
    <ligandPart>
        <name>Fe</name>
        <dbReference type="ChEBI" id="CHEBI:18248"/>
    </ligandPart>
</feature>
<dbReference type="InterPro" id="IPR002321">
    <property type="entry name" value="Cyt_c_II"/>
</dbReference>
<dbReference type="GO" id="GO:0009055">
    <property type="term" value="F:electron transfer activity"/>
    <property type="evidence" value="ECO:0007669"/>
    <property type="project" value="InterPro"/>
</dbReference>
<dbReference type="GO" id="GO:0020037">
    <property type="term" value="F:heme binding"/>
    <property type="evidence" value="ECO:0007669"/>
    <property type="project" value="InterPro"/>
</dbReference>
<dbReference type="Gene3D" id="1.20.120.10">
    <property type="entry name" value="Cytochrome c/b562"/>
    <property type="match status" value="1"/>
</dbReference>
<accession>A0A2A5CJ47</accession>
<feature type="signal peptide" evidence="8">
    <location>
        <begin position="1"/>
        <end position="22"/>
    </location>
</feature>
<evidence type="ECO:0000313" key="9">
    <source>
        <dbReference type="EMBL" id="PCJ43783.1"/>
    </source>
</evidence>
<evidence type="ECO:0000313" key="10">
    <source>
        <dbReference type="Proteomes" id="UP000228987"/>
    </source>
</evidence>
<feature type="chain" id="PRO_5012607807" description="Cytochrome C" evidence="8">
    <location>
        <begin position="23"/>
        <end position="156"/>
    </location>
</feature>